<keyword evidence="2" id="KW-0489">Methyltransferase</keyword>
<dbReference type="AlphaFoldDB" id="A0A1F6C6T4"/>
<dbReference type="PROSITE" id="PS51585">
    <property type="entry name" value="SAM_MT_TPMT"/>
    <property type="match status" value="1"/>
</dbReference>
<accession>A0A1F6C6T4</accession>
<gene>
    <name evidence="5" type="ORF">A3F84_00505</name>
</gene>
<keyword evidence="3" id="KW-0808">Transferase</keyword>
<dbReference type="InterPro" id="IPR029063">
    <property type="entry name" value="SAM-dependent_MTases_sf"/>
</dbReference>
<sequence length="201" mass="22488">MAATPRDAAYWQAVYDEHETPPWDKGEPAPPLVRAVRGARLPKGTRALTPGCGRGHEALFLAREGFEVTAVDFAPGAVAYLKARAGGLPIQALERDLFSLGEDMAGRFDLVVEHTCFCAIPVEMRDAYAEVVAKVLTDSGRIIGLFYETEKEDGPPFRTTDEDVRRHFEGYFDILGCARPEDSFENRLGKEWLVEMRKRLR</sequence>
<evidence type="ECO:0000313" key="5">
    <source>
        <dbReference type="EMBL" id="OGG44845.1"/>
    </source>
</evidence>
<dbReference type="EMBL" id="MFKF01000394">
    <property type="protein sequence ID" value="OGG44845.1"/>
    <property type="molecule type" value="Genomic_DNA"/>
</dbReference>
<dbReference type="SUPFAM" id="SSF53335">
    <property type="entry name" value="S-adenosyl-L-methionine-dependent methyltransferases"/>
    <property type="match status" value="1"/>
</dbReference>
<dbReference type="Pfam" id="PF05724">
    <property type="entry name" value="TPMT"/>
    <property type="match status" value="1"/>
</dbReference>
<evidence type="ECO:0000313" key="6">
    <source>
        <dbReference type="Proteomes" id="UP000178606"/>
    </source>
</evidence>
<keyword evidence="1" id="KW-0597">Phosphoprotein</keyword>
<comment type="caution">
    <text evidence="5">The sequence shown here is derived from an EMBL/GenBank/DDBJ whole genome shotgun (WGS) entry which is preliminary data.</text>
</comment>
<dbReference type="Proteomes" id="UP000178606">
    <property type="component" value="Unassembled WGS sequence"/>
</dbReference>
<evidence type="ECO:0000256" key="1">
    <source>
        <dbReference type="ARBA" id="ARBA00022553"/>
    </source>
</evidence>
<evidence type="ECO:0000256" key="3">
    <source>
        <dbReference type="ARBA" id="ARBA00022679"/>
    </source>
</evidence>
<dbReference type="PANTHER" id="PTHR32183:SF6">
    <property type="entry name" value="CYSTEINE SULFINATE DESULFINASE_CYSTEINE DESULFURASE AND RELATED ENZYMES"/>
    <property type="match status" value="1"/>
</dbReference>
<dbReference type="PANTHER" id="PTHR32183">
    <property type="match status" value="1"/>
</dbReference>
<dbReference type="GO" id="GO:0008757">
    <property type="term" value="F:S-adenosylmethionine-dependent methyltransferase activity"/>
    <property type="evidence" value="ECO:0007669"/>
    <property type="project" value="InterPro"/>
</dbReference>
<protein>
    <recommendedName>
        <fullName evidence="7">Thiopurine S-methyltransferase</fullName>
    </recommendedName>
</protein>
<organism evidence="5 6">
    <name type="scientific">Handelsmanbacteria sp. (strain RIFCSPLOWO2_12_FULL_64_10)</name>
    <dbReference type="NCBI Taxonomy" id="1817868"/>
    <lineage>
        <taxon>Bacteria</taxon>
        <taxon>Candidatus Handelsmaniibacteriota</taxon>
    </lineage>
</organism>
<dbReference type="GO" id="GO:0032259">
    <property type="term" value="P:methylation"/>
    <property type="evidence" value="ECO:0007669"/>
    <property type="project" value="UniProtKB-KW"/>
</dbReference>
<name>A0A1F6C6T4_HANXR</name>
<proteinExistence type="predicted"/>
<reference evidence="5 6" key="1">
    <citation type="journal article" date="2016" name="Nat. Commun.">
        <title>Thousands of microbial genomes shed light on interconnected biogeochemical processes in an aquifer system.</title>
        <authorList>
            <person name="Anantharaman K."/>
            <person name="Brown C.T."/>
            <person name="Hug L.A."/>
            <person name="Sharon I."/>
            <person name="Castelle C.J."/>
            <person name="Probst A.J."/>
            <person name="Thomas B.C."/>
            <person name="Singh A."/>
            <person name="Wilkins M.J."/>
            <person name="Karaoz U."/>
            <person name="Brodie E.L."/>
            <person name="Williams K.H."/>
            <person name="Hubbard S.S."/>
            <person name="Banfield J.F."/>
        </authorList>
    </citation>
    <scope>NUCLEOTIDE SEQUENCE [LARGE SCALE GENOMIC DNA]</scope>
    <source>
        <strain evidence="6">RIFCSPLOWO2_12_FULL_64_10</strain>
    </source>
</reference>
<dbReference type="Gene3D" id="3.40.50.150">
    <property type="entry name" value="Vaccinia Virus protein VP39"/>
    <property type="match status" value="1"/>
</dbReference>
<evidence type="ECO:0000256" key="4">
    <source>
        <dbReference type="ARBA" id="ARBA00022691"/>
    </source>
</evidence>
<keyword evidence="4" id="KW-0949">S-adenosyl-L-methionine</keyword>
<evidence type="ECO:0000256" key="2">
    <source>
        <dbReference type="ARBA" id="ARBA00022603"/>
    </source>
</evidence>
<dbReference type="InterPro" id="IPR008854">
    <property type="entry name" value="TPMT"/>
</dbReference>
<evidence type="ECO:0008006" key="7">
    <source>
        <dbReference type="Google" id="ProtNLM"/>
    </source>
</evidence>
<dbReference type="CDD" id="cd02440">
    <property type="entry name" value="AdoMet_MTases"/>
    <property type="match status" value="1"/>
</dbReference>